<dbReference type="Pfam" id="PF00248">
    <property type="entry name" value="Aldo_ket_red"/>
    <property type="match status" value="1"/>
</dbReference>
<evidence type="ECO:0000259" key="2">
    <source>
        <dbReference type="Pfam" id="PF00248"/>
    </source>
</evidence>
<dbReference type="AlphaFoldDB" id="A0A4R5A5A8"/>
<dbReference type="EMBL" id="SMLB01000042">
    <property type="protein sequence ID" value="TDD66210.1"/>
    <property type="molecule type" value="Genomic_DNA"/>
</dbReference>
<proteinExistence type="predicted"/>
<dbReference type="OrthoDB" id="9768793at2"/>
<dbReference type="PANTHER" id="PTHR43364:SF4">
    <property type="entry name" value="NAD(P)-LINKED OXIDOREDUCTASE SUPERFAMILY PROTEIN"/>
    <property type="match status" value="1"/>
</dbReference>
<evidence type="ECO:0000313" key="3">
    <source>
        <dbReference type="EMBL" id="TDD66210.1"/>
    </source>
</evidence>
<sequence>MRYRLLGPTGLRVSELALGTMTFGTDWGWGAPAETCRKILDTYAAAGGNVLDTANNYTDGSSESILGELLAGRRDEFVLATKADSLGAPGVRLPEEALARLDELSRVPRGFPHDFLDSPGIREIVYGDRWRQIDDRRTTGRRTLR</sequence>
<dbReference type="InterPro" id="IPR050523">
    <property type="entry name" value="AKR_Detox_Biosynth"/>
</dbReference>
<gene>
    <name evidence="3" type="ORF">E1262_22915</name>
</gene>
<dbReference type="GO" id="GO:0016491">
    <property type="term" value="F:oxidoreductase activity"/>
    <property type="evidence" value="ECO:0007669"/>
    <property type="project" value="UniProtKB-KW"/>
</dbReference>
<name>A0A4R5A5A8_9ACTN</name>
<keyword evidence="1" id="KW-0560">Oxidoreductase</keyword>
<dbReference type="GO" id="GO:0005829">
    <property type="term" value="C:cytosol"/>
    <property type="evidence" value="ECO:0007669"/>
    <property type="project" value="TreeGrafter"/>
</dbReference>
<dbReference type="Proteomes" id="UP000295217">
    <property type="component" value="Unassembled WGS sequence"/>
</dbReference>
<dbReference type="PANTHER" id="PTHR43364">
    <property type="entry name" value="NADH-SPECIFIC METHYLGLYOXAL REDUCTASE-RELATED"/>
    <property type="match status" value="1"/>
</dbReference>
<accession>A0A4R5A5A8</accession>
<keyword evidence="4" id="KW-1185">Reference proteome</keyword>
<comment type="caution">
    <text evidence="3">The sequence shown here is derived from an EMBL/GenBank/DDBJ whole genome shotgun (WGS) entry which is preliminary data.</text>
</comment>
<feature type="domain" description="NADP-dependent oxidoreductase" evidence="2">
    <location>
        <begin position="15"/>
        <end position="87"/>
    </location>
</feature>
<evidence type="ECO:0000313" key="4">
    <source>
        <dbReference type="Proteomes" id="UP000295217"/>
    </source>
</evidence>
<dbReference type="InterPro" id="IPR023210">
    <property type="entry name" value="NADP_OxRdtase_dom"/>
</dbReference>
<evidence type="ECO:0000256" key="1">
    <source>
        <dbReference type="ARBA" id="ARBA00023002"/>
    </source>
</evidence>
<dbReference type="InterPro" id="IPR036812">
    <property type="entry name" value="NAD(P)_OxRdtase_dom_sf"/>
</dbReference>
<protein>
    <submittedName>
        <fullName evidence="3">Aldo/keto reductase</fullName>
    </submittedName>
</protein>
<dbReference type="SUPFAM" id="SSF51430">
    <property type="entry name" value="NAD(P)-linked oxidoreductase"/>
    <property type="match status" value="1"/>
</dbReference>
<organism evidence="3 4">
    <name type="scientific">Jiangella aurantiaca</name>
    <dbReference type="NCBI Taxonomy" id="2530373"/>
    <lineage>
        <taxon>Bacteria</taxon>
        <taxon>Bacillati</taxon>
        <taxon>Actinomycetota</taxon>
        <taxon>Actinomycetes</taxon>
        <taxon>Jiangellales</taxon>
        <taxon>Jiangellaceae</taxon>
        <taxon>Jiangella</taxon>
    </lineage>
</organism>
<dbReference type="Gene3D" id="3.20.20.100">
    <property type="entry name" value="NADP-dependent oxidoreductase domain"/>
    <property type="match status" value="1"/>
</dbReference>
<reference evidence="3 4" key="1">
    <citation type="submission" date="2019-02" db="EMBL/GenBank/DDBJ databases">
        <title>Draft genome sequences of novel Actinobacteria.</title>
        <authorList>
            <person name="Sahin N."/>
            <person name="Ay H."/>
            <person name="Saygin H."/>
        </authorList>
    </citation>
    <scope>NUCLEOTIDE SEQUENCE [LARGE SCALE GENOMIC DNA]</scope>
    <source>
        <strain evidence="3 4">8K307</strain>
    </source>
</reference>